<name>A0A7Z7FEY2_9EURY</name>
<dbReference type="Pfam" id="PF24034">
    <property type="entry name" value="DUF7343"/>
    <property type="match status" value="1"/>
</dbReference>
<evidence type="ECO:0000256" key="1">
    <source>
        <dbReference type="SAM" id="Phobius"/>
    </source>
</evidence>
<dbReference type="RefSeq" id="WP_238380780.1">
    <property type="nucleotide sequence ID" value="NZ_FNCA01000006.1"/>
</dbReference>
<protein>
    <submittedName>
        <fullName evidence="3">Uncharacterized membrane protein</fullName>
    </submittedName>
</protein>
<dbReference type="Proteomes" id="UP000199259">
    <property type="component" value="Unassembled WGS sequence"/>
</dbReference>
<reference evidence="3 4" key="1">
    <citation type="submission" date="2016-10" db="EMBL/GenBank/DDBJ databases">
        <authorList>
            <person name="Varghese N."/>
            <person name="Submissions S."/>
        </authorList>
    </citation>
    <scope>NUCLEOTIDE SEQUENCE [LARGE SCALE GENOMIC DNA]</scope>
    <source>
        <strain evidence="3 4">PL 12/M</strain>
    </source>
</reference>
<proteinExistence type="predicted"/>
<keyword evidence="1" id="KW-0472">Membrane</keyword>
<keyword evidence="1" id="KW-0812">Transmembrane</keyword>
<gene>
    <name evidence="3" type="ORF">SAMN04488589_1974</name>
</gene>
<feature type="transmembrane region" description="Helical" evidence="1">
    <location>
        <begin position="56"/>
        <end position="79"/>
    </location>
</feature>
<dbReference type="Gene3D" id="1.10.10.10">
    <property type="entry name" value="Winged helix-like DNA-binding domain superfamily/Winged helix DNA-binding domain"/>
    <property type="match status" value="1"/>
</dbReference>
<accession>A0A7Z7FEY2</accession>
<evidence type="ECO:0000313" key="3">
    <source>
        <dbReference type="EMBL" id="SDG03085.1"/>
    </source>
</evidence>
<keyword evidence="4" id="KW-1185">Reference proteome</keyword>
<evidence type="ECO:0000313" key="4">
    <source>
        <dbReference type="Proteomes" id="UP000199259"/>
    </source>
</evidence>
<dbReference type="AlphaFoldDB" id="A0A7Z7FEY2"/>
<organism evidence="3 4">
    <name type="scientific">Methanolobus vulcani</name>
    <dbReference type="NCBI Taxonomy" id="38026"/>
    <lineage>
        <taxon>Archaea</taxon>
        <taxon>Methanobacteriati</taxon>
        <taxon>Methanobacteriota</taxon>
        <taxon>Stenosarchaea group</taxon>
        <taxon>Methanomicrobia</taxon>
        <taxon>Methanosarcinales</taxon>
        <taxon>Methanosarcinaceae</taxon>
        <taxon>Methanolobus</taxon>
    </lineage>
</organism>
<dbReference type="InterPro" id="IPR036388">
    <property type="entry name" value="WH-like_DNA-bd_sf"/>
</dbReference>
<sequence>MIKERTKLMISAGILILAGIITVSILLQDAPVVIQIEGESFKIIEIPYSYTTGEAYLLLISGFFSGFALYQIFLSLDIYPFAHKTTRESPSDIEIETNLEMLISGDETEILAENQASIHTGMKKILLMALEGDEKKIVRAIVDNNGQMLQNELVNRLDFSKAKTSRVLSNLEKKGIISKQKYGLTNCISLTEEIRGENK</sequence>
<keyword evidence="1" id="KW-1133">Transmembrane helix</keyword>
<comment type="caution">
    <text evidence="3">The sequence shown here is derived from an EMBL/GenBank/DDBJ whole genome shotgun (WGS) entry which is preliminary data.</text>
</comment>
<feature type="domain" description="DUF7343" evidence="2">
    <location>
        <begin position="133"/>
        <end position="190"/>
    </location>
</feature>
<dbReference type="EMBL" id="FNCA01000006">
    <property type="protein sequence ID" value="SDG03085.1"/>
    <property type="molecule type" value="Genomic_DNA"/>
</dbReference>
<dbReference type="SUPFAM" id="SSF46785">
    <property type="entry name" value="Winged helix' DNA-binding domain"/>
    <property type="match status" value="1"/>
</dbReference>
<dbReference type="InterPro" id="IPR055767">
    <property type="entry name" value="DUF7343"/>
</dbReference>
<dbReference type="InterPro" id="IPR036390">
    <property type="entry name" value="WH_DNA-bd_sf"/>
</dbReference>
<feature type="transmembrane region" description="Helical" evidence="1">
    <location>
        <begin position="12"/>
        <end position="36"/>
    </location>
</feature>
<evidence type="ECO:0000259" key="2">
    <source>
        <dbReference type="Pfam" id="PF24034"/>
    </source>
</evidence>